<evidence type="ECO:0000256" key="7">
    <source>
        <dbReference type="ARBA" id="ARBA00022723"/>
    </source>
</evidence>
<dbReference type="GO" id="GO:0016020">
    <property type="term" value="C:membrane"/>
    <property type="evidence" value="ECO:0007669"/>
    <property type="project" value="UniProtKB-SubCell"/>
</dbReference>
<evidence type="ECO:0000256" key="2">
    <source>
        <dbReference type="ARBA" id="ARBA00004167"/>
    </source>
</evidence>
<keyword evidence="6" id="KW-0812">Transmembrane</keyword>
<evidence type="ECO:0000256" key="11">
    <source>
        <dbReference type="ARBA" id="ARBA00023033"/>
    </source>
</evidence>
<gene>
    <name evidence="15" type="ORF">EVJ58_g9499</name>
</gene>
<protein>
    <recommendedName>
        <fullName evidence="17">Cytochrome P450</fullName>
    </recommendedName>
</protein>
<dbReference type="PANTHER" id="PTHR46300:SF7">
    <property type="entry name" value="P450, PUTATIVE (EUROFUNG)-RELATED"/>
    <property type="match status" value="1"/>
</dbReference>
<keyword evidence="11 14" id="KW-0503">Monooxygenase</keyword>
<keyword evidence="10 13" id="KW-0408">Iron</keyword>
<proteinExistence type="inferred from homology"/>
<feature type="binding site" description="axial binding residue" evidence="13">
    <location>
        <position position="446"/>
    </location>
    <ligand>
        <name>heme</name>
        <dbReference type="ChEBI" id="CHEBI:30413"/>
    </ligand>
    <ligandPart>
        <name>Fe</name>
        <dbReference type="ChEBI" id="CHEBI:18248"/>
    </ligandPart>
</feature>
<evidence type="ECO:0000256" key="3">
    <source>
        <dbReference type="ARBA" id="ARBA00005179"/>
    </source>
</evidence>
<dbReference type="PROSITE" id="PS00086">
    <property type="entry name" value="CYTOCHROME_P450"/>
    <property type="match status" value="1"/>
</dbReference>
<dbReference type="EMBL" id="SEKV01000836">
    <property type="protein sequence ID" value="TFY53354.1"/>
    <property type="molecule type" value="Genomic_DNA"/>
</dbReference>
<evidence type="ECO:0000256" key="8">
    <source>
        <dbReference type="ARBA" id="ARBA00022989"/>
    </source>
</evidence>
<dbReference type="PRINTS" id="PR00385">
    <property type="entry name" value="P450"/>
</dbReference>
<dbReference type="CDD" id="cd11065">
    <property type="entry name" value="CYP64-like"/>
    <property type="match status" value="1"/>
</dbReference>
<dbReference type="Proteomes" id="UP000298390">
    <property type="component" value="Unassembled WGS sequence"/>
</dbReference>
<dbReference type="InterPro" id="IPR050364">
    <property type="entry name" value="Cytochrome_P450_fung"/>
</dbReference>
<evidence type="ECO:0000256" key="12">
    <source>
        <dbReference type="ARBA" id="ARBA00023136"/>
    </source>
</evidence>
<evidence type="ECO:0000313" key="16">
    <source>
        <dbReference type="Proteomes" id="UP000298390"/>
    </source>
</evidence>
<accession>A0A4Y9XST0</accession>
<evidence type="ECO:0000256" key="13">
    <source>
        <dbReference type="PIRSR" id="PIRSR602401-1"/>
    </source>
</evidence>
<sequence length="520" mass="58598">MSVLLDLCVTGVLGTAISVVYWLLKHWWIDAQYGWYLPPGPRRIPLLGNAHQVGLDGQHKTFAEWSKRYGDVVFMRVFSKPALVLNSVEAARDLLDKRSAKYSDRPHFTLLVDMFGSDPNPALMPYGPWWRQHRVWLHAGLMDKESLSMYQPIIRSETGKLVSALIESPDDFVAHIKRFVGGLMMEIAYGHTAVSADDELITLADTVVREAMDSGSIAGTLVDYFPSLRCIPTWLPGGRFKRRAARIRGMMREMYDRPYEQAKAAMARGMAKPSFLTSLLENMAADGDLTPEHEEHLKGAAIVLYTGGTDTTSAVLATFFLAMTLRPEVAKKAQNEIDRVVGSARLPDFEDRTSLPYIECILSELYRWNPPLYLGVPHRLTADDDYRRWHIPGGSMVIPNIWWMLRNPGWYSDPDAFHPERFQEVDSSLAEKSPRNLVFGFGRRICPGRQLADQTLWLAIATILTMFDIRRARDAQGNEITPEAVFVSGGISHPKPFRCDIRLRSQDAAGLVRKFSGGVT</sequence>
<name>A0A4Y9XST0_9APHY</name>
<dbReference type="GO" id="GO:0005506">
    <property type="term" value="F:iron ion binding"/>
    <property type="evidence" value="ECO:0007669"/>
    <property type="project" value="InterPro"/>
</dbReference>
<dbReference type="Pfam" id="PF00067">
    <property type="entry name" value="p450"/>
    <property type="match status" value="1"/>
</dbReference>
<comment type="similarity">
    <text evidence="4 14">Belongs to the cytochrome P450 family.</text>
</comment>
<organism evidence="15 16">
    <name type="scientific">Rhodofomes roseus</name>
    <dbReference type="NCBI Taxonomy" id="34475"/>
    <lineage>
        <taxon>Eukaryota</taxon>
        <taxon>Fungi</taxon>
        <taxon>Dikarya</taxon>
        <taxon>Basidiomycota</taxon>
        <taxon>Agaricomycotina</taxon>
        <taxon>Agaricomycetes</taxon>
        <taxon>Polyporales</taxon>
        <taxon>Rhodofomes</taxon>
    </lineage>
</organism>
<dbReference type="GO" id="GO:0016705">
    <property type="term" value="F:oxidoreductase activity, acting on paired donors, with incorporation or reduction of molecular oxygen"/>
    <property type="evidence" value="ECO:0007669"/>
    <property type="project" value="InterPro"/>
</dbReference>
<dbReference type="STRING" id="34475.A0A4Y9XST0"/>
<evidence type="ECO:0008006" key="17">
    <source>
        <dbReference type="Google" id="ProtNLM"/>
    </source>
</evidence>
<comment type="caution">
    <text evidence="15">The sequence shown here is derived from an EMBL/GenBank/DDBJ whole genome shotgun (WGS) entry which is preliminary data.</text>
</comment>
<evidence type="ECO:0000256" key="1">
    <source>
        <dbReference type="ARBA" id="ARBA00001971"/>
    </source>
</evidence>
<evidence type="ECO:0000256" key="5">
    <source>
        <dbReference type="ARBA" id="ARBA00022617"/>
    </source>
</evidence>
<keyword evidence="8" id="KW-1133">Transmembrane helix</keyword>
<dbReference type="InterPro" id="IPR036396">
    <property type="entry name" value="Cyt_P450_sf"/>
</dbReference>
<evidence type="ECO:0000256" key="14">
    <source>
        <dbReference type="RuleBase" id="RU000461"/>
    </source>
</evidence>
<reference evidence="15 16" key="1">
    <citation type="submission" date="2019-01" db="EMBL/GenBank/DDBJ databases">
        <title>Genome sequencing of the rare red list fungi Fomitopsis rosea.</title>
        <authorList>
            <person name="Buettner E."/>
            <person name="Kellner H."/>
        </authorList>
    </citation>
    <scope>NUCLEOTIDE SEQUENCE [LARGE SCALE GENOMIC DNA]</scope>
    <source>
        <strain evidence="15 16">DSM 105464</strain>
    </source>
</reference>
<keyword evidence="12" id="KW-0472">Membrane</keyword>
<comment type="subcellular location">
    <subcellularLocation>
        <location evidence="2">Membrane</location>
        <topology evidence="2">Single-pass membrane protein</topology>
    </subcellularLocation>
</comment>
<comment type="pathway">
    <text evidence="3">Secondary metabolite biosynthesis.</text>
</comment>
<evidence type="ECO:0000256" key="4">
    <source>
        <dbReference type="ARBA" id="ARBA00010617"/>
    </source>
</evidence>
<evidence type="ECO:0000256" key="9">
    <source>
        <dbReference type="ARBA" id="ARBA00023002"/>
    </source>
</evidence>
<dbReference type="SUPFAM" id="SSF48264">
    <property type="entry name" value="Cytochrome P450"/>
    <property type="match status" value="1"/>
</dbReference>
<dbReference type="AlphaFoldDB" id="A0A4Y9XST0"/>
<dbReference type="InterPro" id="IPR002401">
    <property type="entry name" value="Cyt_P450_E_grp-I"/>
</dbReference>
<dbReference type="GO" id="GO:0020037">
    <property type="term" value="F:heme binding"/>
    <property type="evidence" value="ECO:0007669"/>
    <property type="project" value="InterPro"/>
</dbReference>
<dbReference type="GO" id="GO:0004497">
    <property type="term" value="F:monooxygenase activity"/>
    <property type="evidence" value="ECO:0007669"/>
    <property type="project" value="UniProtKB-KW"/>
</dbReference>
<comment type="cofactor">
    <cofactor evidence="1 13">
        <name>heme</name>
        <dbReference type="ChEBI" id="CHEBI:30413"/>
    </cofactor>
</comment>
<keyword evidence="7 13" id="KW-0479">Metal-binding</keyword>
<dbReference type="InterPro" id="IPR001128">
    <property type="entry name" value="Cyt_P450"/>
</dbReference>
<dbReference type="Gene3D" id="1.10.630.10">
    <property type="entry name" value="Cytochrome P450"/>
    <property type="match status" value="1"/>
</dbReference>
<dbReference type="InterPro" id="IPR017972">
    <property type="entry name" value="Cyt_P450_CS"/>
</dbReference>
<evidence type="ECO:0000313" key="15">
    <source>
        <dbReference type="EMBL" id="TFY53354.1"/>
    </source>
</evidence>
<keyword evidence="9 14" id="KW-0560">Oxidoreductase</keyword>
<dbReference type="PRINTS" id="PR00463">
    <property type="entry name" value="EP450I"/>
</dbReference>
<evidence type="ECO:0000256" key="6">
    <source>
        <dbReference type="ARBA" id="ARBA00022692"/>
    </source>
</evidence>
<dbReference type="PANTHER" id="PTHR46300">
    <property type="entry name" value="P450, PUTATIVE (EUROFUNG)-RELATED-RELATED"/>
    <property type="match status" value="1"/>
</dbReference>
<evidence type="ECO:0000256" key="10">
    <source>
        <dbReference type="ARBA" id="ARBA00023004"/>
    </source>
</evidence>
<keyword evidence="5 13" id="KW-0349">Heme</keyword>